<dbReference type="Proteomes" id="UP001589810">
    <property type="component" value="Unassembled WGS sequence"/>
</dbReference>
<name>A0ABV6MJY1_9PSEU</name>
<dbReference type="CDD" id="cd00592">
    <property type="entry name" value="HTH_MerR-like"/>
    <property type="match status" value="1"/>
</dbReference>
<sequence>MRDDGLWTIDELSAGVAEALAAGYPGQTNGRVREVPDRRTIRWYTTIGLLDRPAGMHGRTALYGRRHLLQIVAIKRLQADGLTLAEVQERLLGAPEATLTEIARVPEKVPAREKFWAARPAAPKKAVVVPGIRLGANVTVLLGAANHVPDDEELAVIEAAAAPLLDTLRRLGLDPSADREG</sequence>
<keyword evidence="3" id="KW-1185">Reference proteome</keyword>
<comment type="caution">
    <text evidence="2">The sequence shown here is derived from an EMBL/GenBank/DDBJ whole genome shotgun (WGS) entry which is preliminary data.</text>
</comment>
<dbReference type="InterPro" id="IPR009061">
    <property type="entry name" value="DNA-bd_dom_put_sf"/>
</dbReference>
<dbReference type="SUPFAM" id="SSF46955">
    <property type="entry name" value="Putative DNA-binding domain"/>
    <property type="match status" value="1"/>
</dbReference>
<organism evidence="2 3">
    <name type="scientific">Kutzneria chonburiensis</name>
    <dbReference type="NCBI Taxonomy" id="1483604"/>
    <lineage>
        <taxon>Bacteria</taxon>
        <taxon>Bacillati</taxon>
        <taxon>Actinomycetota</taxon>
        <taxon>Actinomycetes</taxon>
        <taxon>Pseudonocardiales</taxon>
        <taxon>Pseudonocardiaceae</taxon>
        <taxon>Kutzneria</taxon>
    </lineage>
</organism>
<gene>
    <name evidence="2" type="ORF">ACFFH7_03800</name>
</gene>
<dbReference type="PROSITE" id="PS50937">
    <property type="entry name" value="HTH_MERR_2"/>
    <property type="match status" value="1"/>
</dbReference>
<protein>
    <submittedName>
        <fullName evidence="2">MerR family transcriptional regulator</fullName>
    </submittedName>
</protein>
<dbReference type="RefSeq" id="WP_273939390.1">
    <property type="nucleotide sequence ID" value="NZ_CP097263.1"/>
</dbReference>
<dbReference type="SMART" id="SM00422">
    <property type="entry name" value="HTH_MERR"/>
    <property type="match status" value="1"/>
</dbReference>
<dbReference type="Gene3D" id="1.10.1660.10">
    <property type="match status" value="1"/>
</dbReference>
<evidence type="ECO:0000259" key="1">
    <source>
        <dbReference type="PROSITE" id="PS50937"/>
    </source>
</evidence>
<evidence type="ECO:0000313" key="2">
    <source>
        <dbReference type="EMBL" id="MFC0540589.1"/>
    </source>
</evidence>
<dbReference type="Pfam" id="PF13411">
    <property type="entry name" value="MerR_1"/>
    <property type="match status" value="1"/>
</dbReference>
<evidence type="ECO:0000313" key="3">
    <source>
        <dbReference type="Proteomes" id="UP001589810"/>
    </source>
</evidence>
<feature type="domain" description="HTH merR-type" evidence="1">
    <location>
        <begin position="38"/>
        <end position="93"/>
    </location>
</feature>
<accession>A0ABV6MJY1</accession>
<dbReference type="InterPro" id="IPR000551">
    <property type="entry name" value="MerR-type_HTH_dom"/>
</dbReference>
<reference evidence="2 3" key="1">
    <citation type="submission" date="2024-09" db="EMBL/GenBank/DDBJ databases">
        <authorList>
            <person name="Sun Q."/>
            <person name="Mori K."/>
        </authorList>
    </citation>
    <scope>NUCLEOTIDE SEQUENCE [LARGE SCALE GENOMIC DNA]</scope>
    <source>
        <strain evidence="2 3">TBRC 1432</strain>
    </source>
</reference>
<dbReference type="EMBL" id="JBHLUD010000001">
    <property type="protein sequence ID" value="MFC0540589.1"/>
    <property type="molecule type" value="Genomic_DNA"/>
</dbReference>
<proteinExistence type="predicted"/>